<keyword evidence="3" id="KW-1185">Reference proteome</keyword>
<organism evidence="2 3">
    <name type="scientific">Mesorhizobium retamae</name>
    <dbReference type="NCBI Taxonomy" id="2912854"/>
    <lineage>
        <taxon>Bacteria</taxon>
        <taxon>Pseudomonadati</taxon>
        <taxon>Pseudomonadota</taxon>
        <taxon>Alphaproteobacteria</taxon>
        <taxon>Hyphomicrobiales</taxon>
        <taxon>Phyllobacteriaceae</taxon>
        <taxon>Mesorhizobium</taxon>
    </lineage>
</organism>
<sequence>MIAVGLWFFNYLIGTPQSDNTLLQNPITTAVVFFFWGCVAGYAKNWYGNRLNRR</sequence>
<proteinExistence type="predicted"/>
<keyword evidence="1" id="KW-0812">Transmembrane</keyword>
<dbReference type="EMBL" id="JAKREW010000021">
    <property type="protein sequence ID" value="MCG7507223.1"/>
    <property type="molecule type" value="Genomic_DNA"/>
</dbReference>
<keyword evidence="1" id="KW-0472">Membrane</keyword>
<gene>
    <name evidence="2" type="ORF">L4923_19515</name>
</gene>
<keyword evidence="1" id="KW-1133">Transmembrane helix</keyword>
<protein>
    <submittedName>
        <fullName evidence="2">Uncharacterized protein</fullName>
    </submittedName>
</protein>
<evidence type="ECO:0000256" key="1">
    <source>
        <dbReference type="SAM" id="Phobius"/>
    </source>
</evidence>
<name>A0ABS9QK70_9HYPH</name>
<accession>A0ABS9QK70</accession>
<evidence type="ECO:0000313" key="3">
    <source>
        <dbReference type="Proteomes" id="UP001201701"/>
    </source>
</evidence>
<feature type="transmembrane region" description="Helical" evidence="1">
    <location>
        <begin position="27"/>
        <end position="47"/>
    </location>
</feature>
<dbReference type="RefSeq" id="WP_239368159.1">
    <property type="nucleotide sequence ID" value="NZ_JAKREW010000021.1"/>
</dbReference>
<reference evidence="2 3" key="1">
    <citation type="submission" date="2022-02" db="EMBL/GenBank/DDBJ databases">
        <title>Draft genome sequence of Mezorhizobium retamae strain IRAMC:0171 isolated from Retama raetam nodules.</title>
        <authorList>
            <person name="Bengaied R."/>
            <person name="Sbissi I."/>
            <person name="Huber K."/>
            <person name="Ghodbane F."/>
            <person name="Nouioui I."/>
            <person name="Tarhouni M."/>
            <person name="Gtari M."/>
        </authorList>
    </citation>
    <scope>NUCLEOTIDE SEQUENCE [LARGE SCALE GENOMIC DNA]</scope>
    <source>
        <strain evidence="2 3">IRAMC:0171</strain>
    </source>
</reference>
<dbReference type="Proteomes" id="UP001201701">
    <property type="component" value="Unassembled WGS sequence"/>
</dbReference>
<comment type="caution">
    <text evidence="2">The sequence shown here is derived from an EMBL/GenBank/DDBJ whole genome shotgun (WGS) entry which is preliminary data.</text>
</comment>
<evidence type="ECO:0000313" key="2">
    <source>
        <dbReference type="EMBL" id="MCG7507223.1"/>
    </source>
</evidence>